<organism evidence="1">
    <name type="scientific">marine sediment metagenome</name>
    <dbReference type="NCBI Taxonomy" id="412755"/>
    <lineage>
        <taxon>unclassified sequences</taxon>
        <taxon>metagenomes</taxon>
        <taxon>ecological metagenomes</taxon>
    </lineage>
</organism>
<dbReference type="EMBL" id="LAZR01026389">
    <property type="protein sequence ID" value="KKL68900.1"/>
    <property type="molecule type" value="Genomic_DNA"/>
</dbReference>
<protein>
    <submittedName>
        <fullName evidence="1">Uncharacterized protein</fullName>
    </submittedName>
</protein>
<gene>
    <name evidence="1" type="ORF">LCGC14_2120360</name>
</gene>
<dbReference type="AlphaFoldDB" id="A0A0F9GHJ8"/>
<reference evidence="1" key="1">
    <citation type="journal article" date="2015" name="Nature">
        <title>Complex archaea that bridge the gap between prokaryotes and eukaryotes.</title>
        <authorList>
            <person name="Spang A."/>
            <person name="Saw J.H."/>
            <person name="Jorgensen S.L."/>
            <person name="Zaremba-Niedzwiedzka K."/>
            <person name="Martijn J."/>
            <person name="Lind A.E."/>
            <person name="van Eijk R."/>
            <person name="Schleper C."/>
            <person name="Guy L."/>
            <person name="Ettema T.J."/>
        </authorList>
    </citation>
    <scope>NUCLEOTIDE SEQUENCE</scope>
</reference>
<accession>A0A0F9GHJ8</accession>
<proteinExistence type="predicted"/>
<sequence>MVTFSVPIKGQEGETNEKDKYFRFSVPEWSVLFAGSRYLEVPRRTFTFSVPIKEKECEPNEKEEYFRFSVPEKSVLFAGSRYLEVPQKTCRDLVQQFANHGFSFLVGCADGVDRSFRRALASSPYKDRCFVACAFPNRVNSPYSYGLFASVVVPKNLTPKAALHRRTIWMVKRCSMAVLFPENPLNQSWGKGSSLVFRASRYNLKPVFVVCSRPPKSSIHYRVLSSSLFGVVDGYWVVPHPLMDRGTCDDEE</sequence>
<evidence type="ECO:0000313" key="1">
    <source>
        <dbReference type="EMBL" id="KKL68900.1"/>
    </source>
</evidence>
<comment type="caution">
    <text evidence="1">The sequence shown here is derived from an EMBL/GenBank/DDBJ whole genome shotgun (WGS) entry which is preliminary data.</text>
</comment>
<name>A0A0F9GHJ8_9ZZZZ</name>